<accession>A0AA96WSI5</accession>
<gene>
    <name evidence="3" type="ORF">Q2T42_16470</name>
</gene>
<protein>
    <submittedName>
        <fullName evidence="3">DUF4157 domain-containing protein</fullName>
    </submittedName>
</protein>
<dbReference type="InterPro" id="IPR025295">
    <property type="entry name" value="eCIS_core_dom"/>
</dbReference>
<organism evidence="3">
    <name type="scientific">Leptolyngbya boryana CZ1</name>
    <dbReference type="NCBI Taxonomy" id="3060204"/>
    <lineage>
        <taxon>Bacteria</taxon>
        <taxon>Bacillati</taxon>
        <taxon>Cyanobacteriota</taxon>
        <taxon>Cyanophyceae</taxon>
        <taxon>Leptolyngbyales</taxon>
        <taxon>Leptolyngbyaceae</taxon>
        <taxon>Leptolyngbya group</taxon>
        <taxon>Leptolyngbya</taxon>
    </lineage>
</organism>
<evidence type="ECO:0000313" key="3">
    <source>
        <dbReference type="EMBL" id="WNZ43439.1"/>
    </source>
</evidence>
<feature type="domain" description="eCIS core" evidence="2">
    <location>
        <begin position="128"/>
        <end position="203"/>
    </location>
</feature>
<reference evidence="3" key="1">
    <citation type="journal article" date="2023" name="Plants (Basel)">
        <title>Genomic Analysis of Leptolyngbya boryana CZ1 Reveals Efficient Carbon Fixation Modules.</title>
        <authorList>
            <person name="Bai X."/>
            <person name="Wang H."/>
            <person name="Cheng W."/>
            <person name="Wang J."/>
            <person name="Ma M."/>
            <person name="Hu H."/>
            <person name="Song Z."/>
            <person name="Ma H."/>
            <person name="Fan Y."/>
            <person name="Du C."/>
            <person name="Xu J."/>
        </authorList>
    </citation>
    <scope>NUCLEOTIDE SEQUENCE</scope>
    <source>
        <strain evidence="3">CZ1</strain>
    </source>
</reference>
<name>A0AA96WSI5_LEPBY</name>
<dbReference type="RefSeq" id="WP_316425743.1">
    <property type="nucleotide sequence ID" value="NZ_CP130144.1"/>
</dbReference>
<feature type="region of interest" description="Disordered" evidence="1">
    <location>
        <begin position="57"/>
        <end position="80"/>
    </location>
</feature>
<feature type="region of interest" description="Disordered" evidence="1">
    <location>
        <begin position="1"/>
        <end position="43"/>
    </location>
</feature>
<dbReference type="EMBL" id="CP130144">
    <property type="protein sequence ID" value="WNZ43439.1"/>
    <property type="molecule type" value="Genomic_DNA"/>
</dbReference>
<feature type="region of interest" description="Disordered" evidence="1">
    <location>
        <begin position="94"/>
        <end position="130"/>
    </location>
</feature>
<evidence type="ECO:0000259" key="2">
    <source>
        <dbReference type="Pfam" id="PF13699"/>
    </source>
</evidence>
<feature type="compositionally biased region" description="Polar residues" evidence="1">
    <location>
        <begin position="9"/>
        <end position="21"/>
    </location>
</feature>
<dbReference type="AlphaFoldDB" id="A0AA96WSI5"/>
<dbReference type="Pfam" id="PF13699">
    <property type="entry name" value="eCIS_core"/>
    <property type="match status" value="1"/>
</dbReference>
<reference evidence="3" key="2">
    <citation type="submission" date="2023-07" db="EMBL/GenBank/DDBJ databases">
        <authorList>
            <person name="Bai X.-H."/>
            <person name="Wang H.-H."/>
            <person name="Wang J."/>
            <person name="Ma M.-Y."/>
            <person name="Hu H.-H."/>
            <person name="Song Z.-L."/>
            <person name="Ma H.-G."/>
            <person name="Fan Y."/>
            <person name="Du C.-Y."/>
            <person name="Xu J.-C."/>
        </authorList>
    </citation>
    <scope>NUCLEOTIDE SEQUENCE</scope>
    <source>
        <strain evidence="3">CZ1</strain>
    </source>
</reference>
<feature type="compositionally biased region" description="Low complexity" evidence="1">
    <location>
        <begin position="57"/>
        <end position="74"/>
    </location>
</feature>
<feature type="compositionally biased region" description="Low complexity" evidence="1">
    <location>
        <begin position="110"/>
        <end position="121"/>
    </location>
</feature>
<sequence length="729" mass="80944">MDKQFARKISSQTAPINSQLRTKPFVQPKLTIGEPNDKYEQEADRVAAQVVDQINTPVVQPQPLVQPQPSAQPQEAEEEELQAKLEITAIQRQEEEELQTSRETGEPQEASAALASAIDSARGSGQSLDAGLQRSMGQAMGADFSRVRIHTDARADQMNRSIQAKAFTTGQDVFFRQGMYEPGTRSGQELIAHELTHVVQQNASSIHRSVIQRKVGFEFETSWRVRDISEVNNEEGLEQHQEEKDAWIAKIDKILLTQMLPNPVHVLKVEGEKNKPQEELKELWFSKYNFPENPNDPNVLKEEGLNRIARLHDHPQYPTFFNELVQTLRTGNKIAAKPLLGKNIAKAAKIVTAAKYDLTADSSPAGGSNLEWVTAPLTSAAEVNAVMTNLTAMVHQFNGLKNQEEIKLDELGGIQGGGVKAKEGLVIYPEVGKEMIFEPQTTTGIKIDQLPKLLEYLNDQTEHWYEWESTFLKRKQAKSDLFGQGGLDKLVAADASAKVAIAQFKQTVLPQHAPQLVRTSTKELEGLAILLASYLKTADTLPAKSNAKSIAEGLMSRTDFAHNFKLLPPAYQQFFSENPQQFVNLMLDAAEMKGTGGNKVYTNTVERGGVDNRVEKVIPLTRQQWLENIPSGVDLLKHYSNLSNEAKEIEGVSEDDWNPIHKSLGALGSVDDQVGAPGKQTDALVVEFRRMFGGNMTEADLLPTAKAIYALVDQLNKNENLKYEKQAPN</sequence>
<proteinExistence type="predicted"/>
<evidence type="ECO:0000256" key="1">
    <source>
        <dbReference type="SAM" id="MobiDB-lite"/>
    </source>
</evidence>